<feature type="compositionally biased region" description="Low complexity" evidence="7">
    <location>
        <begin position="2017"/>
        <end position="2033"/>
    </location>
</feature>
<feature type="region of interest" description="Disordered" evidence="7">
    <location>
        <begin position="542"/>
        <end position="588"/>
    </location>
</feature>
<dbReference type="OrthoDB" id="423755at2759"/>
<organism evidence="12 13">
    <name type="scientific">Symbiodinium microadriaticum</name>
    <name type="common">Dinoflagellate</name>
    <name type="synonym">Zooxanthella microadriatica</name>
    <dbReference type="NCBI Taxonomy" id="2951"/>
    <lineage>
        <taxon>Eukaryota</taxon>
        <taxon>Sar</taxon>
        <taxon>Alveolata</taxon>
        <taxon>Dinophyceae</taxon>
        <taxon>Suessiales</taxon>
        <taxon>Symbiodiniaceae</taxon>
        <taxon>Symbiodinium</taxon>
    </lineage>
</organism>
<dbReference type="Pfam" id="PF13920">
    <property type="entry name" value="zf-C3HC4_3"/>
    <property type="match status" value="1"/>
</dbReference>
<feature type="compositionally biased region" description="Polar residues" evidence="7">
    <location>
        <begin position="3304"/>
        <end position="3313"/>
    </location>
</feature>
<dbReference type="PROSITE" id="PS50006">
    <property type="entry name" value="FHA_DOMAIN"/>
    <property type="match status" value="2"/>
</dbReference>
<name>A0A1Q9CZH4_SYMMI</name>
<dbReference type="SMART" id="SM00240">
    <property type="entry name" value="FHA"/>
    <property type="match status" value="2"/>
</dbReference>
<dbReference type="InterPro" id="IPR013761">
    <property type="entry name" value="SAM/pointed_sf"/>
</dbReference>
<feature type="region of interest" description="Disordered" evidence="7">
    <location>
        <begin position="219"/>
        <end position="297"/>
    </location>
</feature>
<feature type="region of interest" description="Disordered" evidence="7">
    <location>
        <begin position="939"/>
        <end position="1002"/>
    </location>
</feature>
<evidence type="ECO:0000256" key="1">
    <source>
        <dbReference type="ARBA" id="ARBA00022679"/>
    </source>
</evidence>
<comment type="caution">
    <text evidence="12">The sequence shown here is derived from an EMBL/GenBank/DDBJ whole genome shotgun (WGS) entry which is preliminary data.</text>
</comment>
<evidence type="ECO:0000256" key="7">
    <source>
        <dbReference type="SAM" id="MobiDB-lite"/>
    </source>
</evidence>
<dbReference type="SMART" id="SM00184">
    <property type="entry name" value="RING"/>
    <property type="match status" value="1"/>
</dbReference>
<feature type="domain" description="Integrase catalytic" evidence="11">
    <location>
        <begin position="1524"/>
        <end position="1688"/>
    </location>
</feature>
<dbReference type="PANTHER" id="PTHR37984:SF5">
    <property type="entry name" value="PROTEIN NYNRIN-LIKE"/>
    <property type="match status" value="1"/>
</dbReference>
<dbReference type="GO" id="GO:0015074">
    <property type="term" value="P:DNA integration"/>
    <property type="evidence" value="ECO:0007669"/>
    <property type="project" value="InterPro"/>
</dbReference>
<dbReference type="InterPro" id="IPR013103">
    <property type="entry name" value="RVT_2"/>
</dbReference>
<keyword evidence="13" id="KW-1185">Reference proteome</keyword>
<keyword evidence="5" id="KW-0863">Zinc-finger</keyword>
<dbReference type="PANTHER" id="PTHR37984">
    <property type="entry name" value="PROTEIN CBG26694"/>
    <property type="match status" value="1"/>
</dbReference>
<dbReference type="PROSITE" id="PS50994">
    <property type="entry name" value="INTEGRASE"/>
    <property type="match status" value="1"/>
</dbReference>
<feature type="compositionally biased region" description="Basic residues" evidence="7">
    <location>
        <begin position="2706"/>
        <end position="2716"/>
    </location>
</feature>
<feature type="coiled-coil region" evidence="6">
    <location>
        <begin position="3414"/>
        <end position="3441"/>
    </location>
</feature>
<feature type="region of interest" description="Disordered" evidence="7">
    <location>
        <begin position="2677"/>
        <end position="2716"/>
    </location>
</feature>
<evidence type="ECO:0000313" key="13">
    <source>
        <dbReference type="Proteomes" id="UP000186817"/>
    </source>
</evidence>
<dbReference type="Pfam" id="PF00536">
    <property type="entry name" value="SAM_1"/>
    <property type="match status" value="1"/>
</dbReference>
<evidence type="ECO:0000256" key="5">
    <source>
        <dbReference type="PROSITE-ProRule" id="PRU00175"/>
    </source>
</evidence>
<dbReference type="InterPro" id="IPR013083">
    <property type="entry name" value="Znf_RING/FYVE/PHD"/>
</dbReference>
<dbReference type="Gene3D" id="3.30.40.10">
    <property type="entry name" value="Zinc/RING finger domain, C3HC4 (zinc finger)"/>
    <property type="match status" value="1"/>
</dbReference>
<feature type="compositionally biased region" description="Low complexity" evidence="7">
    <location>
        <begin position="944"/>
        <end position="955"/>
    </location>
</feature>
<feature type="domain" description="SAM" evidence="10">
    <location>
        <begin position="2942"/>
        <end position="3006"/>
    </location>
</feature>
<dbReference type="InterPro" id="IPR008984">
    <property type="entry name" value="SMAD_FHA_dom_sf"/>
</dbReference>
<dbReference type="InterPro" id="IPR001841">
    <property type="entry name" value="Znf_RING"/>
</dbReference>
<keyword evidence="4" id="KW-0255">Endonuclease</keyword>
<dbReference type="Pfam" id="PF07727">
    <property type="entry name" value="RVT_2"/>
    <property type="match status" value="1"/>
</dbReference>
<evidence type="ECO:0000259" key="10">
    <source>
        <dbReference type="PROSITE" id="PS50105"/>
    </source>
</evidence>
<keyword evidence="1" id="KW-0808">Transferase</keyword>
<feature type="compositionally biased region" description="Basic and acidic residues" evidence="7">
    <location>
        <begin position="1926"/>
        <end position="1940"/>
    </location>
</feature>
<feature type="region of interest" description="Disordered" evidence="7">
    <location>
        <begin position="3230"/>
        <end position="3250"/>
    </location>
</feature>
<feature type="region of interest" description="Disordered" evidence="7">
    <location>
        <begin position="1874"/>
        <end position="1964"/>
    </location>
</feature>
<evidence type="ECO:0000259" key="9">
    <source>
        <dbReference type="PROSITE" id="PS50089"/>
    </source>
</evidence>
<dbReference type="Proteomes" id="UP000186817">
    <property type="component" value="Unassembled WGS sequence"/>
</dbReference>
<keyword evidence="6" id="KW-0175">Coiled coil</keyword>
<accession>A0A1Q9CZH4</accession>
<dbReference type="Gene3D" id="3.30.420.10">
    <property type="entry name" value="Ribonuclease H-like superfamily/Ribonuclease H"/>
    <property type="match status" value="1"/>
</dbReference>
<evidence type="ECO:0000256" key="6">
    <source>
        <dbReference type="SAM" id="Coils"/>
    </source>
</evidence>
<gene>
    <name evidence="12" type="primary">TY1B-A</name>
    <name evidence="12" type="ORF">AK812_SmicGene30364</name>
</gene>
<dbReference type="InterPro" id="IPR050951">
    <property type="entry name" value="Retrovirus_Pol_polyprotein"/>
</dbReference>
<dbReference type="PROSITE" id="PS50105">
    <property type="entry name" value="SAM_DOMAIN"/>
    <property type="match status" value="1"/>
</dbReference>
<dbReference type="SUPFAM" id="SSF49879">
    <property type="entry name" value="SMAD/FHA domain"/>
    <property type="match status" value="2"/>
</dbReference>
<keyword evidence="3" id="KW-0540">Nuclease</keyword>
<evidence type="ECO:0000256" key="2">
    <source>
        <dbReference type="ARBA" id="ARBA00022695"/>
    </source>
</evidence>
<dbReference type="EMBL" id="LSRX01000820">
    <property type="protein sequence ID" value="OLP88313.1"/>
    <property type="molecule type" value="Genomic_DNA"/>
</dbReference>
<feature type="compositionally biased region" description="Basic and acidic residues" evidence="7">
    <location>
        <begin position="1118"/>
        <end position="1143"/>
    </location>
</feature>
<dbReference type="Gene3D" id="1.10.150.50">
    <property type="entry name" value="Transcription Factor, Ets-1"/>
    <property type="match status" value="1"/>
</dbReference>
<dbReference type="GO" id="GO:0003676">
    <property type="term" value="F:nucleic acid binding"/>
    <property type="evidence" value="ECO:0007669"/>
    <property type="project" value="InterPro"/>
</dbReference>
<evidence type="ECO:0000313" key="12">
    <source>
        <dbReference type="EMBL" id="OLP88313.1"/>
    </source>
</evidence>
<keyword evidence="2" id="KW-0548">Nucleotidyltransferase</keyword>
<feature type="region of interest" description="Disordered" evidence="7">
    <location>
        <begin position="3271"/>
        <end position="3314"/>
    </location>
</feature>
<dbReference type="GO" id="GO:0016779">
    <property type="term" value="F:nucleotidyltransferase activity"/>
    <property type="evidence" value="ECO:0007669"/>
    <property type="project" value="UniProtKB-KW"/>
</dbReference>
<dbReference type="PROSITE" id="PS50089">
    <property type="entry name" value="ZF_RING_2"/>
    <property type="match status" value="1"/>
</dbReference>
<keyword evidence="4" id="KW-0378">Hydrolase</keyword>
<evidence type="ECO:0000256" key="3">
    <source>
        <dbReference type="ARBA" id="ARBA00022722"/>
    </source>
</evidence>
<dbReference type="Gene3D" id="2.40.70.10">
    <property type="entry name" value="Acid Proteases"/>
    <property type="match status" value="1"/>
</dbReference>
<sequence length="3571" mass="395101">MSKAPTNQDNFTAVVGNQFAKSGHSDRLMLVDHERGIFIKTLKPDYEALQAHSCYAPCSCFFATVHVVLATGTGCAMAIEFRSKGSGYADTHMERRDRDQVPSWDGEAAGWNNYVRKVRLHWERTPPKKRRLIGAELASRLTGRAWDVSSDLDHARLQQKEGATYLLEYLELRLGRSPVPDLGTRLEDFLVRLRRQPGSRMVQWTTELRECYRRLQRALARARGSPKRTTATSPRRLGASSPKASTDGSGLPIDRRRSDTTAEPEPQADDEVQEVHPGAQVDDHPPVADERSDRGSRGWTAAEWEAWWNNYDTGGWNYSARGRHQDESDDEDEAQPEWEKFQLEEIDALPPEVLGWILLRRAHLPSHARLSVLAATNNRLDIDLIERALRDQEEDLLQAEERRGPKRTYWVEQEGSWGLLLDEPIPDEAQGNIHLVGDRLPEEVHPVFAAEEEPEAWCTLHGDAEVFWYYQDGDWWTEDPEGIWWNWSDAKPWFDVNEAMAVDPISGKEMQEALALFQDKVRSFKESRQLVAARNTARGFYPLAGKGKGKGKSKGKGSFSPKGKGKGKKGAASSGPPPSTALAADGGQKPGSASYTGCFICGAKDHDFRRCPKRGAGKGSGTAAAHLLSDGAWNEPPTYMVHAVAEDEATEGNPENAGTRGTGQILMVNTASREPEETIEEPEDEPLCYMHVIEGMPADDLAFGNFQIEAAMSVAGQLHPGYAVIDSGATETVGSLEAIEAIVSMRRSRYGLENVRIYPEARRSFRFGNAQQETATSYVEVPQTLAGRPVALGAFALDVPRIPILLSIRTLKKLGAEINFQRRTIVFKAIDPGVVIGLQESASGHLLLDLVHDWLRTPSAGQSFSGTVLSQAFPTILMNLYLNHLYHNSLEDPNFQNNLENMFMLLCRLLSLEIRWGTCAPDFSLVNFLCAIMASKDKGAPAESSGSTAAPPKAASKAKSKTKADKVKTEYDMSRAAGPDPRDPRTAGPPCHGNHVPMPAGRGSLSGANAHGRWEVCKECRLRLLYVPAFGAHAHYRQAGPLPADAKKAVEIMEERVAAGEPGAKEILNAKAAALQGAEDSLLRRLETVRSQKAQAMNKAESSKAKDGYPDNNPSADAKAKDKLKERGAQPKKKPDPPQHVDSDSESSGMSAVDEPRRIPKKSAKRQNAKEAELQEAQEKEEGFLTAPGNLDANQAGAIRDSVKEILDGFDGDVAELPRHHSGIHLLEVGTSAASGLRTAVEQRHGAAARMSPFEFDFGRKAGADQALEAARALTPALLWISIPSAGLELPANEPPEASPEQHKTWQYRRKRGRKMMKTALRLAEDQVKRGGHVAWEWPKDSPAWKEPEVKGFLRKLAKQAAMHVAVFEDKAVGKVWRIVATSPALQRAIVHAQAATSERRTPSAMSRSLSVSSRYPEKLCKAIAEFALQAEHRGGDEHEEKAFGLSDEPLLESKLEPADRKRAEALVHRLHVRAGHPSGKTLAKVLRARGAHHEVIKIAMEHTCPDCQEMRLPDLSPNVSLQQSEVPWKVVQIDNAELRVEDTVTHFMVITDEATHFVVVAKLFERHHQEGRNATAEEAILALEQHWTQVFGFPDRLRCDPEGCFRSRLLEAWAADVGIEVTPCPAEAHHQIGQVESLVKKLKQDATTLLAGHPVGAHRALLHSAAAHNTVHRVQGFSPSQWAFGRDFGPGGRLFESEQDLPAVQNSLQQGHTFYDHMEARKAAEDIARRSQASYQLGRLLNMKTRRKVVFVPGDLVFYRRVQPPADAPAHPGLGFAKVGMGRWFGPGRVLATETRNDDKGATRKPGQTVWIISGGRLKRCSPDQPRHASEREAAIAEATDAATPPWTFHSILQSLEGGGYEIFDDYVFPEDVGALPAGPRGRSRARSRTPGREAPARGVDKDAEKQERGAQNSAPRTPGGPRETSIDNRPSAEKRERSAQNSAPRTPGGPPSTLPAVDPYRYLGDPSYDPTLFRFLMDQQAAQAAQQQQVPLFKKQKPQGSKSRQVPPSPGSRAPPTTSPQGGASSSQAPSGMLVGNDDLEDDVQQAAETFVQLEPNDQVMCAIELPLPKNDNQWKRLRRDPTVWMAKGLRKQEVRFGRLDEKGKADFEAAKQAEVNQWIKEAAARRVQGHIAQDRLMSMRWVLTYKESGAAKARIVIVGYQDPDLATLVSSSPTMSRRTRQLVYQQATLRKWKTLKADVRAAFLQTAPTQISRCVFAKPVPELARAMHLQDGEAVQIAKACYGLVNAPAEWYRDVNKTLVSLGMTQLKTEPCAWRFVKWKGGVPQLMGIIAAHVDDFVIAGDEQDAEWTEIVNRFHQSYRWSPWEVVSYNHCGVMIKEGHREIIMDQSKYCAQIDEIKFENRSDEAPATKDEVAQLRAALGALQWRAYSTAPQLMVQLSMLQSSVNNATVRVLKQANKLVREAYHGRFMHIKVTDLDGTAPEQVTFVAWSDAAVGNRPDYGSTGGYLICATTPGMGQGEQAAVTPISWRSGRLKRVARSSLAAETQAASEAEEELMLVRMQWKEMLGYDVNLRNPGTEIRDIPGILVTDAKSLYDVLHKEDLNSAAGGLQEKYSALELLSLCERVREGQTSVRWVNSDAQIADSLTKPTKPGALHQLLQTGRWKLIYDPEFTSAKRTGHTQAFNHILDLDLRGAIVEIVGMICGRNFDEQPNLANAAHSGASSTEKGKKSKAPMSISSAQHKDKNKGKAKRRIKEADVGWELRRTEVVEVEPVSMICRTQQARNRHTFWEAENMDTEGDDTSPPDVLMNAGQAEPQDLAPGQTPGDVRHLLEQAPPLQSHGSAAGCEWLAVRREAEAVTSVQGDIVTASDVSENCHAVFTVCRCAKWRSSVVRILYLTYPFAYDPHQMSFRQIHPLRGVLALQAVPEQRSEELPPELTQKDEVGLLPKTLLALRLASRMPPNSLSLDVPAALIKDPRSWTVEDISVWLHWLGIGEHVEAFASRNVDGRLLLQLGADSAWAELGVTDPAQQRVLDSAVEPLRCFHQGSGLESGLALHAIEGPVAGRVFLVGSGGVTGGRHCASNGIVLSENYVSRRHFLILRDRSGQYLLQDVGSTTGTFLMVREELPLDHQMIIQLGTTELTVYIEGDCCTLLATEGPDKDISALVPPQGLAIGREAGNGLCIRDPQISAFHCKVRPVPDHGFILDDEYSTNRTWLRLAADGQPSRRYVLRIGDLFKVGSTLFHVVEPPPIEDVPGEALPSALDRLDHTRFPTSPSSAEEPELSDDAEVAVPAAMPTESQLRWEPMLEGDARQSLSPEEYARRLTSSRRRVAEGSARRSAGTANDLQGSQDARVFDMQERELSSLQQRMRNSRAQTAYTLQQQRQGPEQRDEQRDEDLCKICYDAVIDVVLYPCGHYMLCRWCAQMVSDCPVCRYVITDVIRTYKAELKRLRGYREVLATLRRQSEELEESMDLSRITSLPEKVKVDLALAFLSTLLGRRHLSLLRLAERPDVEPGDDSPTVHLAQDLRKSNYEKLLTVRLLGFGDAKREAKVTELASTYLKVGHRTPLILGMQRHLQLLHGFGMSWIVGFKSNVNPPAQSVAQAHRR</sequence>
<keyword evidence="5" id="KW-0479">Metal-binding</keyword>
<reference evidence="12 13" key="1">
    <citation type="submission" date="2016-02" db="EMBL/GenBank/DDBJ databases">
        <title>Genome analysis of coral dinoflagellate symbionts highlights evolutionary adaptations to a symbiotic lifestyle.</title>
        <authorList>
            <person name="Aranda M."/>
            <person name="Li Y."/>
            <person name="Liew Y.J."/>
            <person name="Baumgarten S."/>
            <person name="Simakov O."/>
            <person name="Wilson M."/>
            <person name="Piel J."/>
            <person name="Ashoor H."/>
            <person name="Bougouffa S."/>
            <person name="Bajic V.B."/>
            <person name="Ryu T."/>
            <person name="Ravasi T."/>
            <person name="Bayer T."/>
            <person name="Micklem G."/>
            <person name="Kim H."/>
            <person name="Bhak J."/>
            <person name="Lajeunesse T.C."/>
            <person name="Voolstra C.R."/>
        </authorList>
    </citation>
    <scope>NUCLEOTIDE SEQUENCE [LARGE SCALE GENOMIC DNA]</scope>
    <source>
        <strain evidence="12 13">CCMP2467</strain>
    </source>
</reference>
<dbReference type="SUPFAM" id="SSF57850">
    <property type="entry name" value="RING/U-box"/>
    <property type="match status" value="1"/>
</dbReference>
<feature type="region of interest" description="Disordered" evidence="7">
    <location>
        <begin position="1093"/>
        <end position="1193"/>
    </location>
</feature>
<feature type="region of interest" description="Disordered" evidence="7">
    <location>
        <begin position="3334"/>
        <end position="3354"/>
    </location>
</feature>
<feature type="domain" description="RING-type" evidence="9">
    <location>
        <begin position="3362"/>
        <end position="3397"/>
    </location>
</feature>
<dbReference type="SUPFAM" id="SSF53098">
    <property type="entry name" value="Ribonuclease H-like"/>
    <property type="match status" value="1"/>
</dbReference>
<dbReference type="GO" id="GO:0004519">
    <property type="term" value="F:endonuclease activity"/>
    <property type="evidence" value="ECO:0007669"/>
    <property type="project" value="UniProtKB-KW"/>
</dbReference>
<evidence type="ECO:0000259" key="11">
    <source>
        <dbReference type="PROSITE" id="PS50994"/>
    </source>
</evidence>
<evidence type="ECO:0000256" key="4">
    <source>
        <dbReference type="ARBA" id="ARBA00022759"/>
    </source>
</evidence>
<protein>
    <submittedName>
        <fullName evidence="12">Gag-Pol polyprotein</fullName>
    </submittedName>
</protein>
<feature type="compositionally biased region" description="Basic and acidic residues" evidence="7">
    <location>
        <begin position="281"/>
        <end position="296"/>
    </location>
</feature>
<dbReference type="InterPro" id="IPR001660">
    <property type="entry name" value="SAM"/>
</dbReference>
<dbReference type="InterPro" id="IPR036397">
    <property type="entry name" value="RNaseH_sf"/>
</dbReference>
<dbReference type="CDD" id="cd00060">
    <property type="entry name" value="FHA"/>
    <property type="match status" value="2"/>
</dbReference>
<feature type="domain" description="FHA" evidence="8">
    <location>
        <begin position="3134"/>
        <end position="3179"/>
    </location>
</feature>
<dbReference type="InterPro" id="IPR012337">
    <property type="entry name" value="RNaseH-like_sf"/>
</dbReference>
<dbReference type="InterPro" id="IPR021109">
    <property type="entry name" value="Peptidase_aspartic_dom_sf"/>
</dbReference>
<dbReference type="Pfam" id="PF00498">
    <property type="entry name" value="FHA"/>
    <property type="match status" value="2"/>
</dbReference>
<proteinExistence type="predicted"/>
<feature type="region of interest" description="Disordered" evidence="7">
    <location>
        <begin position="1988"/>
        <end position="2040"/>
    </location>
</feature>
<dbReference type="SUPFAM" id="SSF47769">
    <property type="entry name" value="SAM/Pointed domain"/>
    <property type="match status" value="1"/>
</dbReference>
<dbReference type="GO" id="GO:0008270">
    <property type="term" value="F:zinc ion binding"/>
    <property type="evidence" value="ECO:0007669"/>
    <property type="project" value="UniProtKB-KW"/>
</dbReference>
<dbReference type="InterPro" id="IPR001584">
    <property type="entry name" value="Integrase_cat-core"/>
</dbReference>
<keyword evidence="5" id="KW-0862">Zinc</keyword>
<feature type="domain" description="FHA" evidence="8">
    <location>
        <begin position="3037"/>
        <end position="3083"/>
    </location>
</feature>
<dbReference type="InterPro" id="IPR000253">
    <property type="entry name" value="FHA_dom"/>
</dbReference>
<feature type="compositionally biased region" description="Basic and acidic residues" evidence="7">
    <location>
        <begin position="1168"/>
        <end position="1183"/>
    </location>
</feature>
<feature type="compositionally biased region" description="Basic and acidic residues" evidence="7">
    <location>
        <begin position="962"/>
        <end position="973"/>
    </location>
</feature>
<feature type="compositionally biased region" description="Polar residues" evidence="7">
    <location>
        <begin position="3334"/>
        <end position="3349"/>
    </location>
</feature>
<evidence type="ECO:0000259" key="8">
    <source>
        <dbReference type="PROSITE" id="PS50006"/>
    </source>
</evidence>
<dbReference type="Gene3D" id="2.60.200.20">
    <property type="match status" value="2"/>
</dbReference>
<feature type="compositionally biased region" description="Basic and acidic residues" evidence="7">
    <location>
        <begin position="1892"/>
        <end position="1910"/>
    </location>
</feature>